<comment type="caution">
    <text evidence="2">The sequence shown here is derived from an EMBL/GenBank/DDBJ whole genome shotgun (WGS) entry which is preliminary data.</text>
</comment>
<dbReference type="EMBL" id="CABITT030000003">
    <property type="protein sequence ID" value="VVA97207.1"/>
    <property type="molecule type" value="Genomic_DNA"/>
</dbReference>
<dbReference type="Pfam" id="PF04376">
    <property type="entry name" value="ATE_N"/>
    <property type="match status" value="1"/>
</dbReference>
<evidence type="ECO:0000259" key="1">
    <source>
        <dbReference type="Pfam" id="PF04376"/>
    </source>
</evidence>
<dbReference type="InterPro" id="IPR007471">
    <property type="entry name" value="N-end_Aminoacyl_Trfase_N"/>
</dbReference>
<proteinExistence type="predicted"/>
<organism evidence="2 3">
    <name type="scientific">Arabis nemorensis</name>
    <dbReference type="NCBI Taxonomy" id="586526"/>
    <lineage>
        <taxon>Eukaryota</taxon>
        <taxon>Viridiplantae</taxon>
        <taxon>Streptophyta</taxon>
        <taxon>Embryophyta</taxon>
        <taxon>Tracheophyta</taxon>
        <taxon>Spermatophyta</taxon>
        <taxon>Magnoliopsida</taxon>
        <taxon>eudicotyledons</taxon>
        <taxon>Gunneridae</taxon>
        <taxon>Pentapetalae</taxon>
        <taxon>rosids</taxon>
        <taxon>malvids</taxon>
        <taxon>Brassicales</taxon>
        <taxon>Brassicaceae</taxon>
        <taxon>Arabideae</taxon>
        <taxon>Arabis</taxon>
    </lineage>
</organism>
<gene>
    <name evidence="2" type="ORF">ANE_LOCUS7652</name>
</gene>
<dbReference type="OrthoDB" id="74183at2759"/>
<accession>A0A565B6I6</accession>
<dbReference type="GO" id="GO:0005737">
    <property type="term" value="C:cytoplasm"/>
    <property type="evidence" value="ECO:0007669"/>
    <property type="project" value="TreeGrafter"/>
</dbReference>
<keyword evidence="3" id="KW-1185">Reference proteome</keyword>
<dbReference type="AlphaFoldDB" id="A0A565B6I6"/>
<protein>
    <recommendedName>
        <fullName evidence="1">N-end aminoacyl transferase N-terminal domain-containing protein</fullName>
    </recommendedName>
</protein>
<feature type="domain" description="N-end aminoacyl transferase N-terminal" evidence="1">
    <location>
        <begin position="33"/>
        <end position="105"/>
    </location>
</feature>
<dbReference type="GO" id="GO:0004057">
    <property type="term" value="F:arginyl-tRNA--protein transferase activity"/>
    <property type="evidence" value="ECO:0007669"/>
    <property type="project" value="InterPro"/>
</dbReference>
<name>A0A565B6I6_9BRAS</name>
<reference evidence="2" key="1">
    <citation type="submission" date="2019-07" db="EMBL/GenBank/DDBJ databases">
        <authorList>
            <person name="Dittberner H."/>
        </authorList>
    </citation>
    <scope>NUCLEOTIDE SEQUENCE [LARGE SCALE GENOMIC DNA]</scope>
</reference>
<evidence type="ECO:0000313" key="2">
    <source>
        <dbReference type="EMBL" id="VVA97207.1"/>
    </source>
</evidence>
<dbReference type="PANTHER" id="PTHR21367:SF1">
    <property type="entry name" value="ARGINYL-TRNA--PROTEIN TRANSFERASE 1"/>
    <property type="match status" value="1"/>
</dbReference>
<dbReference type="PANTHER" id="PTHR21367">
    <property type="entry name" value="ARGININE-TRNA-PROTEIN TRANSFERASE 1"/>
    <property type="match status" value="1"/>
</dbReference>
<dbReference type="Proteomes" id="UP000489600">
    <property type="component" value="Unassembled WGS sequence"/>
</dbReference>
<dbReference type="InterPro" id="IPR030700">
    <property type="entry name" value="N-end_Aminoacyl_Trfase"/>
</dbReference>
<sequence length="154" mass="17149">MSSKKAKTRNEASSSRCSVVGESIVADCGRNISTCGYCKSPSASSISHGLWTESLTVNDYQALLDRGWRRSGCFIYKPEMDKTCCPSYTIRLKASDFVPSKEQQRVLAPLHGELDVTPREQTKDPDVSFPGEVLEFVRKVPGIVKREQKNENQS</sequence>
<evidence type="ECO:0000313" key="3">
    <source>
        <dbReference type="Proteomes" id="UP000489600"/>
    </source>
</evidence>